<comment type="caution">
    <text evidence="1">The sequence shown here is derived from an EMBL/GenBank/DDBJ whole genome shotgun (WGS) entry which is preliminary data.</text>
</comment>
<name>A0ABV4N6D1_9VIBR</name>
<evidence type="ECO:0000313" key="1">
    <source>
        <dbReference type="EMBL" id="MFA0566945.1"/>
    </source>
</evidence>
<sequence>MSTSLTTHRQLYLREQGEQSLIELSDLESASIELAKFDLWLKSKRKLTLSNIEGRTWVKTCTGGYITELTFFEDGSLIENRLFDRFETKGHWSLAEGLLKVTIFKGNNHYNFTVVGNLELNIHSAIEYKNDELHSYLKLMQIEQS</sequence>
<dbReference type="EMBL" id="JBFRUW010000003">
    <property type="protein sequence ID" value="MFA0566945.1"/>
    <property type="molecule type" value="Genomic_DNA"/>
</dbReference>
<proteinExistence type="predicted"/>
<dbReference type="Proteomes" id="UP001570417">
    <property type="component" value="Unassembled WGS sequence"/>
</dbReference>
<protein>
    <submittedName>
        <fullName evidence="1">Uncharacterized protein</fullName>
    </submittedName>
</protein>
<gene>
    <name evidence="1" type="ORF">AB4566_01500</name>
</gene>
<organism evidence="1 2">
    <name type="scientific">Vibrio gallaecicus</name>
    <dbReference type="NCBI Taxonomy" id="552386"/>
    <lineage>
        <taxon>Bacteria</taxon>
        <taxon>Pseudomonadati</taxon>
        <taxon>Pseudomonadota</taxon>
        <taxon>Gammaproteobacteria</taxon>
        <taxon>Vibrionales</taxon>
        <taxon>Vibrionaceae</taxon>
        <taxon>Vibrio</taxon>
    </lineage>
</organism>
<reference evidence="1 2" key="1">
    <citation type="journal article" date="2024" name="ISME J.">
        <title>Tailless and filamentous prophages are predominant in marine Vibrio.</title>
        <authorList>
            <person name="Steensen K."/>
            <person name="Seneca J."/>
            <person name="Bartlau N."/>
            <person name="Yu X.A."/>
            <person name="Hussain F.A."/>
            <person name="Polz M.F."/>
        </authorList>
    </citation>
    <scope>NUCLEOTIDE SEQUENCE [LARGE SCALE GENOMIC DNA]</scope>
    <source>
        <strain evidence="1 2">10N.222.51.A1</strain>
    </source>
</reference>
<accession>A0ABV4N6D1</accession>
<evidence type="ECO:0000313" key="2">
    <source>
        <dbReference type="Proteomes" id="UP001570417"/>
    </source>
</evidence>
<keyword evidence="2" id="KW-1185">Reference proteome</keyword>
<dbReference type="RefSeq" id="WP_372264702.1">
    <property type="nucleotide sequence ID" value="NZ_JBFRUW010000003.1"/>
</dbReference>